<comment type="similarity">
    <text evidence="7">Belongs to the TonB-dependent receptor family.</text>
</comment>
<proteinExistence type="inferred from homology"/>
<protein>
    <submittedName>
        <fullName evidence="9">TonB-linked outer membrane protein, SusC/RagA family</fullName>
    </submittedName>
</protein>
<sequence length="1025" mass="114859">MKLNLRIGEGYALSKHKLKYAYIQYISLLAVATIMCLEARAQSPDHSGAVPPGTDTTSNVRDTITIEEVQVNTGYQRLPKERATGSFVLIDNELLNRSISTNLLERLDGITNSMLFDKRGAKPRIQVRGLNTLTQHMSEPLIVVDNFPYEGDIGDINPNDVENITVLKDAAASSIWGARAANGVIVITTKRGAFNKPGRVHFSSNVTIMERTNLFDRPEPGPKDIIEMEKFLFDNGYFDAQIADRTGFPALTPVVEILAAQRDGTLSEQAAMAELGRLSEDDARRDFEKYINRPAVNQQYSAGISGGAGNISYYLSAGVDKNIEELVGNTYDRVSLRSTTTYRPYKKLTVEIGLGYTEHRDINNSLGGYGSAAYKFGSRTMPNYHSLMNEDGSANSIDRDYRALFTDTAGNGMLLDWKYRPLDEMAAQDRSSRSRALTGNVAVNYEIAPFLVADVRYQYQQTQRTDRDYYSGENFYARNLINLFSVPDGGEMRYGVPNDGILDLTTTGIQSHSIRGQLNFKNTYRLHSINAFAGGEARQAMNAANMYRTYGYSDVLTTSNVDYVNRLPTFAGIAGNILVPNNAWFSDITNRYISVYANAGYSFRTTYHVTASVRKDASNLFGVKANRRGVPLWSAGVKWDIAKERFYRISAFPYLAFRATYGYGGNVNTGMSAYTTIEYRSANEQPTNLPYAIISQRPNPNLRWEKTRTINMALDFREKEGSVSGSIEYYFKKSTDVLGMEPLDPTVGTASLLTNSAHVNGEGLDVQLRFSMFKRRPVHWDLSTNFNYVTYKVTRYLTERSMLGYTSSGGLISPFVGYNPYLLVSHRWAGLDSETGDPMGYVGGEISKDYRELLRNPGEEQVIHGPALPPFFGNIINTLTYKQLALSFNITWRMGHYTRLSSVNYGNLFATGDPHIDYLQRWQKPGDEKYTDVPSLVYPNPSVNRDSFYGDAEINVINSSSIRFTDIRLSYDFTIPRLATNLRLYGYLSNLNVMLWKANDKGIDPEYPEGLLPNKSIAVGLAFDF</sequence>
<evidence type="ECO:0000256" key="4">
    <source>
        <dbReference type="ARBA" id="ARBA00022692"/>
    </source>
</evidence>
<dbReference type="PROSITE" id="PS52016">
    <property type="entry name" value="TONB_DEPENDENT_REC_3"/>
    <property type="match status" value="1"/>
</dbReference>
<dbReference type="InterPro" id="IPR037066">
    <property type="entry name" value="Plug_dom_sf"/>
</dbReference>
<dbReference type="STRING" id="1477437.SAMN05444682_114164"/>
<evidence type="ECO:0000259" key="8">
    <source>
        <dbReference type="Pfam" id="PF07715"/>
    </source>
</evidence>
<feature type="domain" description="TonB-dependent receptor plug" evidence="8">
    <location>
        <begin position="80"/>
        <end position="184"/>
    </location>
</feature>
<evidence type="ECO:0000256" key="1">
    <source>
        <dbReference type="ARBA" id="ARBA00004571"/>
    </source>
</evidence>
<evidence type="ECO:0000256" key="5">
    <source>
        <dbReference type="ARBA" id="ARBA00023136"/>
    </source>
</evidence>
<comment type="subcellular location">
    <subcellularLocation>
        <location evidence="1 7">Cell outer membrane</location>
        <topology evidence="1 7">Multi-pass membrane protein</topology>
    </subcellularLocation>
</comment>
<evidence type="ECO:0000313" key="10">
    <source>
        <dbReference type="Proteomes" id="UP000198670"/>
    </source>
</evidence>
<dbReference type="InterPro" id="IPR039426">
    <property type="entry name" value="TonB-dep_rcpt-like"/>
</dbReference>
<dbReference type="NCBIfam" id="TIGR04056">
    <property type="entry name" value="OMP_RagA_SusC"/>
    <property type="match status" value="1"/>
</dbReference>
<accession>A0A1I3UL34</accession>
<dbReference type="EMBL" id="FOQO01000014">
    <property type="protein sequence ID" value="SFJ82457.1"/>
    <property type="molecule type" value="Genomic_DNA"/>
</dbReference>
<evidence type="ECO:0000256" key="2">
    <source>
        <dbReference type="ARBA" id="ARBA00022448"/>
    </source>
</evidence>
<dbReference type="Proteomes" id="UP000198670">
    <property type="component" value="Unassembled WGS sequence"/>
</dbReference>
<evidence type="ECO:0000256" key="7">
    <source>
        <dbReference type="PROSITE-ProRule" id="PRU01360"/>
    </source>
</evidence>
<keyword evidence="4 7" id="KW-0812">Transmembrane</keyword>
<name>A0A1I3UL34_9SPHI</name>
<dbReference type="Pfam" id="PF07715">
    <property type="entry name" value="Plug"/>
    <property type="match status" value="1"/>
</dbReference>
<keyword evidence="6 7" id="KW-0998">Cell outer membrane</keyword>
<gene>
    <name evidence="9" type="ORF">SAMN05444682_114164</name>
</gene>
<dbReference type="AlphaFoldDB" id="A0A1I3UL34"/>
<evidence type="ECO:0000256" key="3">
    <source>
        <dbReference type="ARBA" id="ARBA00022452"/>
    </source>
</evidence>
<dbReference type="Gene3D" id="2.40.170.20">
    <property type="entry name" value="TonB-dependent receptor, beta-barrel domain"/>
    <property type="match status" value="1"/>
</dbReference>
<keyword evidence="3 7" id="KW-1134">Transmembrane beta strand</keyword>
<dbReference type="Gene3D" id="2.170.130.10">
    <property type="entry name" value="TonB-dependent receptor, plug domain"/>
    <property type="match status" value="1"/>
</dbReference>
<dbReference type="InterPro" id="IPR036942">
    <property type="entry name" value="Beta-barrel_TonB_sf"/>
</dbReference>
<dbReference type="SUPFAM" id="SSF56935">
    <property type="entry name" value="Porins"/>
    <property type="match status" value="1"/>
</dbReference>
<evidence type="ECO:0000313" key="9">
    <source>
        <dbReference type="EMBL" id="SFJ82457.1"/>
    </source>
</evidence>
<dbReference type="InterPro" id="IPR023997">
    <property type="entry name" value="TonB-dep_OMP_SusC/RagA_CS"/>
</dbReference>
<dbReference type="NCBIfam" id="TIGR04057">
    <property type="entry name" value="SusC_RagA_signa"/>
    <property type="match status" value="1"/>
</dbReference>
<dbReference type="RefSeq" id="WP_090631776.1">
    <property type="nucleotide sequence ID" value="NZ_FOQO01000014.1"/>
</dbReference>
<keyword evidence="5 7" id="KW-0472">Membrane</keyword>
<organism evidence="9 10">
    <name type="scientific">Parapedobacter indicus</name>
    <dbReference type="NCBI Taxonomy" id="1477437"/>
    <lineage>
        <taxon>Bacteria</taxon>
        <taxon>Pseudomonadati</taxon>
        <taxon>Bacteroidota</taxon>
        <taxon>Sphingobacteriia</taxon>
        <taxon>Sphingobacteriales</taxon>
        <taxon>Sphingobacteriaceae</taxon>
        <taxon>Parapedobacter</taxon>
    </lineage>
</organism>
<keyword evidence="10" id="KW-1185">Reference proteome</keyword>
<dbReference type="InterPro" id="IPR012910">
    <property type="entry name" value="Plug_dom"/>
</dbReference>
<dbReference type="OrthoDB" id="9768177at2"/>
<dbReference type="GO" id="GO:0009279">
    <property type="term" value="C:cell outer membrane"/>
    <property type="evidence" value="ECO:0007669"/>
    <property type="project" value="UniProtKB-SubCell"/>
</dbReference>
<keyword evidence="2 7" id="KW-0813">Transport</keyword>
<evidence type="ECO:0000256" key="6">
    <source>
        <dbReference type="ARBA" id="ARBA00023237"/>
    </source>
</evidence>
<dbReference type="InterPro" id="IPR023996">
    <property type="entry name" value="TonB-dep_OMP_SusC/RagA"/>
</dbReference>
<reference evidence="9 10" key="1">
    <citation type="submission" date="2016-10" db="EMBL/GenBank/DDBJ databases">
        <authorList>
            <person name="de Groot N.N."/>
        </authorList>
    </citation>
    <scope>NUCLEOTIDE SEQUENCE [LARGE SCALE GENOMIC DNA]</scope>
    <source>
        <strain evidence="9 10">RK1</strain>
    </source>
</reference>